<protein>
    <submittedName>
        <fullName evidence="1">Uncharacterized protein</fullName>
    </submittedName>
</protein>
<sequence length="181" mass="21043">MEARIDMFWEASNAFTDPSNKRTKWKNEVSKLRKFLFRNQSARLADLPQQRLLDTIRLYTQLFPEEEDVLLLVKDALAMPFGVVGTKNKKKLLKLHEQLLGQEEMDENAPPPLERWFSCVGMDVDGYLSLLDDESGEMIESIQVQKKCEHWKLIKKHVNDGSVRVKVIEDAIVQVEIDQEQ</sequence>
<evidence type="ECO:0000313" key="1">
    <source>
        <dbReference type="EMBL" id="OQS07360.1"/>
    </source>
</evidence>
<organism evidence="1 2">
    <name type="scientific">Thraustotheca clavata</name>
    <dbReference type="NCBI Taxonomy" id="74557"/>
    <lineage>
        <taxon>Eukaryota</taxon>
        <taxon>Sar</taxon>
        <taxon>Stramenopiles</taxon>
        <taxon>Oomycota</taxon>
        <taxon>Saprolegniomycetes</taxon>
        <taxon>Saprolegniales</taxon>
        <taxon>Achlyaceae</taxon>
        <taxon>Thraustotheca</taxon>
    </lineage>
</organism>
<reference evidence="1 2" key="1">
    <citation type="journal article" date="2014" name="Genome Biol. Evol.">
        <title>The secreted proteins of Achlya hypogyna and Thraustotheca clavata identify the ancestral oomycete secretome and reveal gene acquisitions by horizontal gene transfer.</title>
        <authorList>
            <person name="Misner I."/>
            <person name="Blouin N."/>
            <person name="Leonard G."/>
            <person name="Richards T.A."/>
            <person name="Lane C.E."/>
        </authorList>
    </citation>
    <scope>NUCLEOTIDE SEQUENCE [LARGE SCALE GENOMIC DNA]</scope>
    <source>
        <strain evidence="1 2">ATCC 34112</strain>
    </source>
</reference>
<keyword evidence="2" id="KW-1185">Reference proteome</keyword>
<evidence type="ECO:0000313" key="2">
    <source>
        <dbReference type="Proteomes" id="UP000243217"/>
    </source>
</evidence>
<dbReference type="OrthoDB" id="64113at2759"/>
<accession>A0A1W0ABH9</accession>
<proteinExistence type="predicted"/>
<dbReference type="Proteomes" id="UP000243217">
    <property type="component" value="Unassembled WGS sequence"/>
</dbReference>
<dbReference type="EMBL" id="JNBS01000246">
    <property type="protein sequence ID" value="OQS07360.1"/>
    <property type="molecule type" value="Genomic_DNA"/>
</dbReference>
<dbReference type="AlphaFoldDB" id="A0A1W0ABH9"/>
<comment type="caution">
    <text evidence="1">The sequence shown here is derived from an EMBL/GenBank/DDBJ whole genome shotgun (WGS) entry which is preliminary data.</text>
</comment>
<name>A0A1W0ABH9_9STRA</name>
<gene>
    <name evidence="1" type="ORF">THRCLA_20169</name>
</gene>